<evidence type="ECO:0000313" key="3">
    <source>
        <dbReference type="Proteomes" id="UP001151760"/>
    </source>
</evidence>
<dbReference type="Proteomes" id="UP001151760">
    <property type="component" value="Unassembled WGS sequence"/>
</dbReference>
<evidence type="ECO:0000256" key="1">
    <source>
        <dbReference type="SAM" id="MobiDB-lite"/>
    </source>
</evidence>
<keyword evidence="3" id="KW-1185">Reference proteome</keyword>
<name>A0ABQ5EVM8_9ASTR</name>
<organism evidence="2 3">
    <name type="scientific">Tanacetum coccineum</name>
    <dbReference type="NCBI Taxonomy" id="301880"/>
    <lineage>
        <taxon>Eukaryota</taxon>
        <taxon>Viridiplantae</taxon>
        <taxon>Streptophyta</taxon>
        <taxon>Embryophyta</taxon>
        <taxon>Tracheophyta</taxon>
        <taxon>Spermatophyta</taxon>
        <taxon>Magnoliopsida</taxon>
        <taxon>eudicotyledons</taxon>
        <taxon>Gunneridae</taxon>
        <taxon>Pentapetalae</taxon>
        <taxon>asterids</taxon>
        <taxon>campanulids</taxon>
        <taxon>Asterales</taxon>
        <taxon>Asteraceae</taxon>
        <taxon>Asteroideae</taxon>
        <taxon>Anthemideae</taxon>
        <taxon>Anthemidinae</taxon>
        <taxon>Tanacetum</taxon>
    </lineage>
</organism>
<reference evidence="2" key="1">
    <citation type="journal article" date="2022" name="Int. J. Mol. Sci.">
        <title>Draft Genome of Tanacetum Coccineum: Genomic Comparison of Closely Related Tanacetum-Family Plants.</title>
        <authorList>
            <person name="Yamashiro T."/>
            <person name="Shiraishi A."/>
            <person name="Nakayama K."/>
            <person name="Satake H."/>
        </authorList>
    </citation>
    <scope>NUCLEOTIDE SEQUENCE</scope>
</reference>
<evidence type="ECO:0000313" key="2">
    <source>
        <dbReference type="EMBL" id="GJT55101.1"/>
    </source>
</evidence>
<reference evidence="2" key="2">
    <citation type="submission" date="2022-01" db="EMBL/GenBank/DDBJ databases">
        <authorList>
            <person name="Yamashiro T."/>
            <person name="Shiraishi A."/>
            <person name="Satake H."/>
            <person name="Nakayama K."/>
        </authorList>
    </citation>
    <scope>NUCLEOTIDE SEQUENCE</scope>
</reference>
<proteinExistence type="predicted"/>
<feature type="region of interest" description="Disordered" evidence="1">
    <location>
        <begin position="70"/>
        <end position="95"/>
    </location>
</feature>
<feature type="compositionally biased region" description="Basic and acidic residues" evidence="1">
    <location>
        <begin position="74"/>
        <end position="95"/>
    </location>
</feature>
<feature type="compositionally biased region" description="Low complexity" evidence="1">
    <location>
        <begin position="31"/>
        <end position="42"/>
    </location>
</feature>
<feature type="region of interest" description="Disordered" evidence="1">
    <location>
        <begin position="1"/>
        <end position="43"/>
    </location>
</feature>
<comment type="caution">
    <text evidence="2">The sequence shown here is derived from an EMBL/GenBank/DDBJ whole genome shotgun (WGS) entry which is preliminary data.</text>
</comment>
<protein>
    <submittedName>
        <fullName evidence="2">Uncharacterized protein</fullName>
    </submittedName>
</protein>
<gene>
    <name evidence="2" type="ORF">Tco_0990155</name>
</gene>
<accession>A0ABQ5EVM8</accession>
<sequence length="196" mass="21277">MVHDDDDGMVVVVLGGSGGDGDDNDGGGGLSWDSSRRGGASWRRSEVAEIVVAALRDEVSDSFAAMNSKAQEISGKKDKSSSKKTEIAQDSKVEEDNEAELKMHMVIVKDDDIAVDAIPLATKPLVIVEYKIIKEGIIGHYQLFCNLLLIEIKPRVTAAQIKGRVPLHLSSSAGDSNGTYHYDKKDPYVEKFVVEE</sequence>
<dbReference type="EMBL" id="BQNB010016728">
    <property type="protein sequence ID" value="GJT55101.1"/>
    <property type="molecule type" value="Genomic_DNA"/>
</dbReference>